<sequence>MLVQRAVAKNLGGMGREKEGEHLDSADG</sequence>
<gene>
    <name evidence="2" type="ORF">NIDE3549</name>
</gene>
<evidence type="ECO:0000313" key="3">
    <source>
        <dbReference type="Proteomes" id="UP000001660"/>
    </source>
</evidence>
<dbReference type="EMBL" id="FP929003">
    <property type="protein sequence ID" value="CBK43233.1"/>
    <property type="molecule type" value="Genomic_DNA"/>
</dbReference>
<feature type="region of interest" description="Disordered" evidence="1">
    <location>
        <begin position="1"/>
        <end position="28"/>
    </location>
</feature>
<proteinExistence type="predicted"/>
<dbReference type="HOGENOM" id="CLU_3412458_0_0_0"/>
<dbReference type="KEGG" id="nde:NIDE3549"/>
<evidence type="ECO:0000256" key="1">
    <source>
        <dbReference type="SAM" id="MobiDB-lite"/>
    </source>
</evidence>
<dbReference type="STRING" id="330214.NIDE3549"/>
<keyword evidence="3" id="KW-1185">Reference proteome</keyword>
<evidence type="ECO:0000313" key="2">
    <source>
        <dbReference type="EMBL" id="CBK43233.1"/>
    </source>
</evidence>
<organism evidence="2 3">
    <name type="scientific">Nitrospira defluvii</name>
    <dbReference type="NCBI Taxonomy" id="330214"/>
    <lineage>
        <taxon>Bacteria</taxon>
        <taxon>Pseudomonadati</taxon>
        <taxon>Nitrospirota</taxon>
        <taxon>Nitrospiria</taxon>
        <taxon>Nitrospirales</taxon>
        <taxon>Nitrospiraceae</taxon>
        <taxon>Nitrospira</taxon>
    </lineage>
</organism>
<dbReference type="Proteomes" id="UP000001660">
    <property type="component" value="Chromosome"/>
</dbReference>
<protein>
    <submittedName>
        <fullName evidence="2">Uncharacterized protein</fullName>
    </submittedName>
</protein>
<reference evidence="2 3" key="1">
    <citation type="journal article" date="2010" name="Proc. Natl. Acad. Sci. U.S.A.">
        <title>A Nitrospira metagenome illuminates the physiology and evolution of globally important nitrite-oxidizing bacteria.</title>
        <authorList>
            <person name="Lucker S."/>
            <person name="Wagner M."/>
            <person name="Maixner F."/>
            <person name="Pelletier E."/>
            <person name="Koch H."/>
            <person name="Vacherie B."/>
            <person name="Rattei T."/>
            <person name="Sinninghe Damste J."/>
            <person name="Spieck E."/>
            <person name="Le Paslier D."/>
            <person name="Daims H."/>
        </authorList>
    </citation>
    <scope>NUCLEOTIDE SEQUENCE [LARGE SCALE GENOMIC DNA]</scope>
</reference>
<name>D8PIZ6_9BACT</name>
<feature type="compositionally biased region" description="Basic and acidic residues" evidence="1">
    <location>
        <begin position="15"/>
        <end position="28"/>
    </location>
</feature>
<dbReference type="AlphaFoldDB" id="D8PIZ6"/>
<accession>D8PIZ6</accession>